<dbReference type="Pfam" id="PF00544">
    <property type="entry name" value="Pectate_lyase_4"/>
    <property type="match status" value="1"/>
</dbReference>
<dbReference type="SUPFAM" id="SSF51126">
    <property type="entry name" value="Pectin lyase-like"/>
    <property type="match status" value="1"/>
</dbReference>
<dbReference type="GO" id="GO:0005576">
    <property type="term" value="C:extracellular region"/>
    <property type="evidence" value="ECO:0007669"/>
    <property type="project" value="UniProtKB-SubCell"/>
</dbReference>
<dbReference type="GO" id="GO:0016787">
    <property type="term" value="F:hydrolase activity"/>
    <property type="evidence" value="ECO:0007669"/>
    <property type="project" value="InterPro"/>
</dbReference>
<feature type="domain" description="Pectate lyase" evidence="4">
    <location>
        <begin position="265"/>
        <end position="485"/>
    </location>
</feature>
<dbReference type="SMART" id="SM00656">
    <property type="entry name" value="Amb_all"/>
    <property type="match status" value="1"/>
</dbReference>
<gene>
    <name evidence="5" type="ORF">Cco03nite_66000</name>
</gene>
<comment type="similarity">
    <text evidence="2">Belongs to the polysaccharide lyase 1 family.</text>
</comment>
<accession>A0A8J3LBY2</accession>
<dbReference type="Gene3D" id="2.60.120.560">
    <property type="entry name" value="Exo-inulinase, domain 1"/>
    <property type="match status" value="1"/>
</dbReference>
<proteinExistence type="inferred from homology"/>
<dbReference type="Gene3D" id="2.160.20.10">
    <property type="entry name" value="Single-stranded right-handed beta-helix, Pectin lyase-like"/>
    <property type="match status" value="1"/>
</dbReference>
<dbReference type="InterPro" id="IPR002022">
    <property type="entry name" value="Pec_lyase"/>
</dbReference>
<dbReference type="SUPFAM" id="SSF49899">
    <property type="entry name" value="Concanavalin A-like lectins/glucanases"/>
    <property type="match status" value="1"/>
</dbReference>
<dbReference type="InterPro" id="IPR045032">
    <property type="entry name" value="PEL"/>
</dbReference>
<evidence type="ECO:0000256" key="3">
    <source>
        <dbReference type="SAM" id="MobiDB-lite"/>
    </source>
</evidence>
<dbReference type="Proteomes" id="UP000630887">
    <property type="component" value="Unassembled WGS sequence"/>
</dbReference>
<organism evidence="5 6">
    <name type="scientific">Catellatospora coxensis</name>
    <dbReference type="NCBI Taxonomy" id="310354"/>
    <lineage>
        <taxon>Bacteria</taxon>
        <taxon>Bacillati</taxon>
        <taxon>Actinomycetota</taxon>
        <taxon>Actinomycetes</taxon>
        <taxon>Micromonosporales</taxon>
        <taxon>Micromonosporaceae</taxon>
        <taxon>Catellatospora</taxon>
    </lineage>
</organism>
<dbReference type="InterPro" id="IPR012334">
    <property type="entry name" value="Pectin_lyas_fold"/>
</dbReference>
<feature type="region of interest" description="Disordered" evidence="3">
    <location>
        <begin position="208"/>
        <end position="246"/>
    </location>
</feature>
<dbReference type="InterPro" id="IPR010496">
    <property type="entry name" value="AL/BT2_dom"/>
</dbReference>
<keyword evidence="2" id="KW-0624">Polysaccharide degradation</keyword>
<dbReference type="Pfam" id="PF06439">
    <property type="entry name" value="3keto-disac_hyd"/>
    <property type="match status" value="1"/>
</dbReference>
<feature type="compositionally biased region" description="Low complexity" evidence="3">
    <location>
        <begin position="214"/>
        <end position="225"/>
    </location>
</feature>
<dbReference type="InterPro" id="IPR013320">
    <property type="entry name" value="ConA-like_dom_sf"/>
</dbReference>
<evidence type="ECO:0000259" key="4">
    <source>
        <dbReference type="SMART" id="SM00656"/>
    </source>
</evidence>
<evidence type="ECO:0000256" key="2">
    <source>
        <dbReference type="RuleBase" id="RU361173"/>
    </source>
</evidence>
<reference evidence="5 6" key="1">
    <citation type="submission" date="2021-01" db="EMBL/GenBank/DDBJ databases">
        <title>Whole genome shotgun sequence of Catellatospora coxensis NBRC 107359.</title>
        <authorList>
            <person name="Komaki H."/>
            <person name="Tamura T."/>
        </authorList>
    </citation>
    <scope>NUCLEOTIDE SEQUENCE [LARGE SCALE GENOMIC DNA]</scope>
    <source>
        <strain evidence="5 6">NBRC 107359</strain>
    </source>
</reference>
<keyword evidence="2" id="KW-0964">Secreted</keyword>
<dbReference type="RefSeq" id="WP_239167854.1">
    <property type="nucleotide sequence ID" value="NZ_BAAALC010000050.1"/>
</dbReference>
<dbReference type="PANTHER" id="PTHR31683">
    <property type="entry name" value="PECTATE LYASE 18-RELATED"/>
    <property type="match status" value="1"/>
</dbReference>
<dbReference type="EMBL" id="BONI01000075">
    <property type="protein sequence ID" value="GIG09900.1"/>
    <property type="molecule type" value="Genomic_DNA"/>
</dbReference>
<keyword evidence="2" id="KW-0119">Carbohydrate metabolism</keyword>
<dbReference type="InterPro" id="IPR011050">
    <property type="entry name" value="Pectin_lyase_fold/virulence"/>
</dbReference>
<evidence type="ECO:0000313" key="5">
    <source>
        <dbReference type="EMBL" id="GIG09900.1"/>
    </source>
</evidence>
<keyword evidence="1 2" id="KW-0456">Lyase</keyword>
<sequence length="548" mass="56516">MSISMRAAPRRRRLAAAFGAGLTALVVALGATQFGGTAYAATLFSDDFEDGNSTGWSKSGGSWSVVSDGSQVYRQTSTGADAKAQAGSTWTGQSVSARVKPIAFGSSTRSVGVAARLQSLSNYYSLVLTGSGTAQLRRVSGGGVTTLATATVAVSPGTWYTLRLDAFGSGLTGYVNGTQVATATDGTFTSGKVGLMASYASASFDDVTVTDTAGPGQPSPSGSGQPPSPSPSSSPPPPGTCNTGGSPVGFAAVNAWGRNGTTGGAGGATIEVDTAAELIAAIAQTGPLNICVQGLITVPAGMYNVSSHKSIIGVGANSGISGGGFNIGLPIDDAITSPPANAVQNVIIRNMVFRNASDDSINVQMFSHHIWLDHNDLAQGYDGLIDVKRGSSYVTISWNHTHDHSKNMLLGRDDADDVQDTGRLKVSYHHNWFDGTPQRNPRVRYGEPVHIYNNYYFHNTDVGVACQTDAGCVVEGNYFESVEEPVTNSYAGPGGRCVARNNVYTGNEPGAPDCSGTVEEPSAYYGYTLDNPADVKAIVTAGAGTGKI</sequence>
<comment type="subcellular location">
    <subcellularLocation>
        <location evidence="2">Secreted</location>
    </subcellularLocation>
</comment>
<evidence type="ECO:0000256" key="1">
    <source>
        <dbReference type="ARBA" id="ARBA00023239"/>
    </source>
</evidence>
<keyword evidence="6" id="KW-1185">Reference proteome</keyword>
<feature type="compositionally biased region" description="Pro residues" evidence="3">
    <location>
        <begin position="226"/>
        <end position="239"/>
    </location>
</feature>
<dbReference type="AlphaFoldDB" id="A0A8J3LBY2"/>
<evidence type="ECO:0000313" key="6">
    <source>
        <dbReference type="Proteomes" id="UP000630887"/>
    </source>
</evidence>
<comment type="caution">
    <text evidence="5">The sequence shown here is derived from an EMBL/GenBank/DDBJ whole genome shotgun (WGS) entry which is preliminary data.</text>
</comment>
<dbReference type="PANTHER" id="PTHR31683:SF18">
    <property type="entry name" value="PECTATE LYASE 21-RELATED"/>
    <property type="match status" value="1"/>
</dbReference>
<name>A0A8J3LBY2_9ACTN</name>
<protein>
    <recommendedName>
        <fullName evidence="4">Pectate lyase domain-containing protein</fullName>
    </recommendedName>
</protein>
<dbReference type="GO" id="GO:0030570">
    <property type="term" value="F:pectate lyase activity"/>
    <property type="evidence" value="ECO:0007669"/>
    <property type="project" value="InterPro"/>
</dbReference>
<dbReference type="GO" id="GO:0000272">
    <property type="term" value="P:polysaccharide catabolic process"/>
    <property type="evidence" value="ECO:0007669"/>
    <property type="project" value="UniProtKB-KW"/>
</dbReference>